<dbReference type="EMBL" id="ASQP01000321">
    <property type="protein sequence ID" value="OMI36914.1"/>
    <property type="molecule type" value="Genomic_DNA"/>
</dbReference>
<protein>
    <submittedName>
        <fullName evidence="3">Transposase</fullName>
    </submittedName>
</protein>
<evidence type="ECO:0000313" key="3">
    <source>
        <dbReference type="EMBL" id="OMI36914.1"/>
    </source>
</evidence>
<comment type="caution">
    <text evidence="3">The sequence shown here is derived from an EMBL/GenBank/DDBJ whole genome shotgun (WGS) entry which is preliminary data.</text>
</comment>
<dbReference type="GO" id="GO:0006313">
    <property type="term" value="P:DNA transposition"/>
    <property type="evidence" value="ECO:0007669"/>
    <property type="project" value="InterPro"/>
</dbReference>
<feature type="region of interest" description="Disordered" evidence="1">
    <location>
        <begin position="111"/>
        <end position="132"/>
    </location>
</feature>
<keyword evidence="4" id="KW-1185">Reference proteome</keyword>
<dbReference type="Pfam" id="PF01526">
    <property type="entry name" value="DDE_Tnp_Tn3"/>
    <property type="match status" value="1"/>
</dbReference>
<dbReference type="Proteomes" id="UP000186168">
    <property type="component" value="Unassembled WGS sequence"/>
</dbReference>
<feature type="region of interest" description="Disordered" evidence="1">
    <location>
        <begin position="156"/>
        <end position="241"/>
    </location>
</feature>
<feature type="compositionally biased region" description="Basic and acidic residues" evidence="1">
    <location>
        <begin position="49"/>
        <end position="61"/>
    </location>
</feature>
<feature type="domain" description="Tn3 transposase DDE" evidence="2">
    <location>
        <begin position="7"/>
        <end position="66"/>
    </location>
</feature>
<name>A0A1R1SEV9_9ACTN</name>
<accession>A0A1R1SEV9</accession>
<evidence type="ECO:0000313" key="4">
    <source>
        <dbReference type="Proteomes" id="UP000186168"/>
    </source>
</evidence>
<reference evidence="3 4" key="1">
    <citation type="submission" date="2013-05" db="EMBL/GenBank/DDBJ databases">
        <title>Genome sequence of Streptomyces sparsogenes DSM 40356.</title>
        <authorList>
            <person name="Coyne S."/>
            <person name="Seebeck F.P."/>
        </authorList>
    </citation>
    <scope>NUCLEOTIDE SEQUENCE [LARGE SCALE GENOMIC DNA]</scope>
    <source>
        <strain evidence="3 4">DSM 40356</strain>
    </source>
</reference>
<dbReference type="GO" id="GO:0004803">
    <property type="term" value="F:transposase activity"/>
    <property type="evidence" value="ECO:0007669"/>
    <property type="project" value="InterPro"/>
</dbReference>
<organism evidence="3 4">
    <name type="scientific">Streptomyces sparsogenes DSM 40356</name>
    <dbReference type="NCBI Taxonomy" id="1331668"/>
    <lineage>
        <taxon>Bacteria</taxon>
        <taxon>Bacillati</taxon>
        <taxon>Actinomycetota</taxon>
        <taxon>Actinomycetes</taxon>
        <taxon>Kitasatosporales</taxon>
        <taxon>Streptomycetaceae</taxon>
        <taxon>Streptomyces</taxon>
    </lineage>
</organism>
<dbReference type="InterPro" id="IPR002513">
    <property type="entry name" value="Tn3_Tnp_DDE_dom"/>
</dbReference>
<feature type="region of interest" description="Disordered" evidence="1">
    <location>
        <begin position="49"/>
        <end position="76"/>
    </location>
</feature>
<evidence type="ECO:0000256" key="1">
    <source>
        <dbReference type="SAM" id="MobiDB-lite"/>
    </source>
</evidence>
<feature type="compositionally biased region" description="Low complexity" evidence="1">
    <location>
        <begin position="121"/>
        <end position="132"/>
    </location>
</feature>
<dbReference type="AlphaFoldDB" id="A0A1R1SEV9"/>
<sequence>MGAGGPGRAVRTAFLCDYLADADLRREINDGLQVMETWNSADHDLFYGKDGDLTGSDKESQEISVPARRRSRSAGSLTRRLEVSRLQVRHAARPGPYGAVAALVPPLAVDHHRTRQHQAAHPGSGHPGQQHGGAEVIAAHVVRRVGEALAETDHRGLMADGIGAPQVVSRGDGGGNDVRADETRTPSDQNQHATDRRSAHPVADLPARGRQGFVSPRARASSPGADSTVSRAKATAKPWRRVATRSARGYAAPSRSRCSRSHCSVVLTCMREAAWARAASPAASAW</sequence>
<gene>
    <name evidence="3" type="ORF">SPAR_24411</name>
</gene>
<proteinExistence type="predicted"/>
<evidence type="ECO:0000259" key="2">
    <source>
        <dbReference type="Pfam" id="PF01526"/>
    </source>
</evidence>